<protein>
    <submittedName>
        <fullName evidence="1">Uncharacterized protein</fullName>
    </submittedName>
</protein>
<evidence type="ECO:0000313" key="1">
    <source>
        <dbReference type="EMBL" id="HEA19712.1"/>
    </source>
</evidence>
<name>A0A831VQG4_9FLAO</name>
<sequence>MKIKLDPRSPIKLFYKVRNLVSRFLDPSFNTFQKFEYKVNPTDDLNDLKKLRYVRNLELADSGFINTALKEQLARLKSKDLLFQKDRTITPVGRITILEGDTALMSILLGYCKSESKKYLSYNKVNNCPVWYANDNSEYVKLVERIYPSRSDKLFMKHRYFHKDVAYLDKTIQKKSLAFFNTALQTMYLQNKFVQNGIQSIAPPTDFTEQLSRGLPIRIEDGKNGLFVPTVIRKDYVILAPYLAVSNDRNRVYFSTEEFRTLLGERSITPFAETKIGLSLGTFNDKLFLKATAGQHYEGTLKQWTALDDFLNSKNVSKLLKYRIVKDVIKKKDFFVMTDKIPIHGTKTVLALKKHYGSGKTFYALIKNGHGPKLEAYRPIASLKDNYPHYYAKYRASRKRAILSETERSHKQRTFKISI</sequence>
<comment type="caution">
    <text evidence="1">The sequence shown here is derived from an EMBL/GenBank/DDBJ whole genome shotgun (WGS) entry which is preliminary data.</text>
</comment>
<gene>
    <name evidence="1" type="ORF">ENH87_02190</name>
</gene>
<dbReference type="Proteomes" id="UP000886191">
    <property type="component" value="Unassembled WGS sequence"/>
</dbReference>
<dbReference type="AlphaFoldDB" id="A0A831VQG4"/>
<dbReference type="EMBL" id="DRGL01000014">
    <property type="protein sequence ID" value="HEA19712.1"/>
    <property type="molecule type" value="Genomic_DNA"/>
</dbReference>
<proteinExistence type="predicted"/>
<organism evidence="1">
    <name type="scientific">Pricia antarctica</name>
    <dbReference type="NCBI Taxonomy" id="641691"/>
    <lineage>
        <taxon>Bacteria</taxon>
        <taxon>Pseudomonadati</taxon>
        <taxon>Bacteroidota</taxon>
        <taxon>Flavobacteriia</taxon>
        <taxon>Flavobacteriales</taxon>
        <taxon>Flavobacteriaceae</taxon>
        <taxon>Pricia</taxon>
    </lineage>
</organism>
<accession>A0A831VQG4</accession>
<reference evidence="1" key="1">
    <citation type="journal article" date="2020" name="mSystems">
        <title>Genome- and Community-Level Interaction Insights into Carbon Utilization and Element Cycling Functions of Hydrothermarchaeota in Hydrothermal Sediment.</title>
        <authorList>
            <person name="Zhou Z."/>
            <person name="Liu Y."/>
            <person name="Xu W."/>
            <person name="Pan J."/>
            <person name="Luo Z.H."/>
            <person name="Li M."/>
        </authorList>
    </citation>
    <scope>NUCLEOTIDE SEQUENCE [LARGE SCALE GENOMIC DNA]</scope>
    <source>
        <strain evidence="1">HyVt-345</strain>
    </source>
</reference>